<dbReference type="PANTHER" id="PTHR45677">
    <property type="entry name" value="GLUTAMATE DECARBOXYLASE-RELATED"/>
    <property type="match status" value="1"/>
</dbReference>
<proteinExistence type="inferred from homology"/>
<gene>
    <name evidence="7" type="ORF">E6K72_13205</name>
</gene>
<dbReference type="GO" id="GO:0030170">
    <property type="term" value="F:pyridoxal phosphate binding"/>
    <property type="evidence" value="ECO:0007669"/>
    <property type="project" value="InterPro"/>
</dbReference>
<dbReference type="EMBL" id="VBOS01000487">
    <property type="protein sequence ID" value="TMQ48292.1"/>
    <property type="molecule type" value="Genomic_DNA"/>
</dbReference>
<dbReference type="PANTHER" id="PTHR45677:SF8">
    <property type="entry name" value="CYSTEINE SULFINIC ACID DECARBOXYLASE"/>
    <property type="match status" value="1"/>
</dbReference>
<dbReference type="GO" id="GO:0005737">
    <property type="term" value="C:cytoplasm"/>
    <property type="evidence" value="ECO:0007669"/>
    <property type="project" value="TreeGrafter"/>
</dbReference>
<dbReference type="GO" id="GO:0016831">
    <property type="term" value="F:carboxy-lyase activity"/>
    <property type="evidence" value="ECO:0007669"/>
    <property type="project" value="UniProtKB-KW"/>
</dbReference>
<dbReference type="InterPro" id="IPR015424">
    <property type="entry name" value="PyrdxlP-dep_Trfase"/>
</dbReference>
<dbReference type="Pfam" id="PF00282">
    <property type="entry name" value="Pyridoxal_deC"/>
    <property type="match status" value="1"/>
</dbReference>
<feature type="non-terminal residue" evidence="7">
    <location>
        <position position="165"/>
    </location>
</feature>
<keyword evidence="5 6" id="KW-0456">Lyase</keyword>
<evidence type="ECO:0000256" key="3">
    <source>
        <dbReference type="ARBA" id="ARBA00022793"/>
    </source>
</evidence>
<dbReference type="GO" id="GO:0008483">
    <property type="term" value="F:transaminase activity"/>
    <property type="evidence" value="ECO:0007669"/>
    <property type="project" value="UniProtKB-KW"/>
</dbReference>
<dbReference type="SUPFAM" id="SSF53383">
    <property type="entry name" value="PLP-dependent transferases"/>
    <property type="match status" value="1"/>
</dbReference>
<evidence type="ECO:0000256" key="1">
    <source>
        <dbReference type="ARBA" id="ARBA00001933"/>
    </source>
</evidence>
<evidence type="ECO:0000256" key="6">
    <source>
        <dbReference type="RuleBase" id="RU000382"/>
    </source>
</evidence>
<reference evidence="7 8" key="1">
    <citation type="journal article" date="2019" name="Nat. Microbiol.">
        <title>Mediterranean grassland soil C-N compound turnover is dependent on rainfall and depth, and is mediated by genomically divergent microorganisms.</title>
        <authorList>
            <person name="Diamond S."/>
            <person name="Andeer P.F."/>
            <person name="Li Z."/>
            <person name="Crits-Christoph A."/>
            <person name="Burstein D."/>
            <person name="Anantharaman K."/>
            <person name="Lane K.R."/>
            <person name="Thomas B.C."/>
            <person name="Pan C."/>
            <person name="Northen T.R."/>
            <person name="Banfield J.F."/>
        </authorList>
    </citation>
    <scope>NUCLEOTIDE SEQUENCE [LARGE SCALE GENOMIC DNA]</scope>
    <source>
        <strain evidence="7">WS_2</strain>
    </source>
</reference>
<evidence type="ECO:0000256" key="4">
    <source>
        <dbReference type="ARBA" id="ARBA00022898"/>
    </source>
</evidence>
<dbReference type="AlphaFoldDB" id="A0A538SA93"/>
<dbReference type="InterPro" id="IPR002129">
    <property type="entry name" value="PyrdxlP-dep_de-COase"/>
</dbReference>
<accession>A0A538SA93</accession>
<comment type="cofactor">
    <cofactor evidence="1 6">
        <name>pyridoxal 5'-phosphate</name>
        <dbReference type="ChEBI" id="CHEBI:597326"/>
    </cofactor>
</comment>
<evidence type="ECO:0000313" key="7">
    <source>
        <dbReference type="EMBL" id="TMQ48292.1"/>
    </source>
</evidence>
<sequence>MAPLLRDAAERGIRYLEGLDARSVAPAPDAIEGLARFDEPLPAGPSDPAEVLRMLDDVGSPATVAIAGGRFFGFVIGGALPVTVAANWLASAWDQNTSLWNITPGAAALEEVALSWMIELFGLPKETGGAFVTGATVANFTGLAAARHAVLARAGWDVEAQGLFG</sequence>
<keyword evidence="7" id="KW-0032">Aminotransferase</keyword>
<comment type="similarity">
    <text evidence="2 6">Belongs to the group II decarboxylase family.</text>
</comment>
<dbReference type="Proteomes" id="UP000317716">
    <property type="component" value="Unassembled WGS sequence"/>
</dbReference>
<dbReference type="Gene3D" id="3.90.1150.170">
    <property type="match status" value="1"/>
</dbReference>
<keyword evidence="4 6" id="KW-0663">Pyridoxal phosphate</keyword>
<name>A0A538SA93_UNCEI</name>
<evidence type="ECO:0000256" key="2">
    <source>
        <dbReference type="ARBA" id="ARBA00009533"/>
    </source>
</evidence>
<keyword evidence="3" id="KW-0210">Decarboxylase</keyword>
<dbReference type="Gene3D" id="3.40.640.10">
    <property type="entry name" value="Type I PLP-dependent aspartate aminotransferase-like (Major domain)"/>
    <property type="match status" value="1"/>
</dbReference>
<dbReference type="GO" id="GO:0019752">
    <property type="term" value="P:carboxylic acid metabolic process"/>
    <property type="evidence" value="ECO:0007669"/>
    <property type="project" value="InterPro"/>
</dbReference>
<comment type="caution">
    <text evidence="7">The sequence shown here is derived from an EMBL/GenBank/DDBJ whole genome shotgun (WGS) entry which is preliminary data.</text>
</comment>
<evidence type="ECO:0000256" key="5">
    <source>
        <dbReference type="ARBA" id="ARBA00023239"/>
    </source>
</evidence>
<organism evidence="7 8">
    <name type="scientific">Eiseniibacteriota bacterium</name>
    <dbReference type="NCBI Taxonomy" id="2212470"/>
    <lineage>
        <taxon>Bacteria</taxon>
        <taxon>Candidatus Eiseniibacteriota</taxon>
    </lineage>
</organism>
<keyword evidence="7" id="KW-0808">Transferase</keyword>
<dbReference type="InterPro" id="IPR015421">
    <property type="entry name" value="PyrdxlP-dep_Trfase_major"/>
</dbReference>
<evidence type="ECO:0000313" key="8">
    <source>
        <dbReference type="Proteomes" id="UP000317716"/>
    </source>
</evidence>
<protein>
    <submittedName>
        <fullName evidence="7">Aspartate aminotransferase family protein</fullName>
    </submittedName>
</protein>